<organism evidence="1 2">
    <name type="scientific">Desulfovibrio gilichinskyi</name>
    <dbReference type="NCBI Taxonomy" id="1519643"/>
    <lineage>
        <taxon>Bacteria</taxon>
        <taxon>Pseudomonadati</taxon>
        <taxon>Thermodesulfobacteriota</taxon>
        <taxon>Desulfovibrionia</taxon>
        <taxon>Desulfovibrionales</taxon>
        <taxon>Desulfovibrionaceae</taxon>
        <taxon>Desulfovibrio</taxon>
    </lineage>
</organism>
<name>A0A1X7EXV7_9BACT</name>
<accession>A0A1X7EXV7</accession>
<dbReference type="RefSeq" id="WP_085104520.1">
    <property type="nucleotide sequence ID" value="NZ_FWZU01000007.1"/>
</dbReference>
<dbReference type="STRING" id="1519643.SAMN06295933_3455"/>
<sequence length="117" mass="13820">MLPVESKAQVFIVLGATDMRKAVNGLSIMVADHLDLELFTGSFFVFCNRGRTSIKVLYWDNNGFCLWQKRLEKHRFFWPESEQEVLEFSHRQFRWILDGLDPMQVKGHPRLSYKNIL</sequence>
<dbReference type="EMBL" id="FWZU01000007">
    <property type="protein sequence ID" value="SMF42008.1"/>
    <property type="molecule type" value="Genomic_DNA"/>
</dbReference>
<dbReference type="PANTHER" id="PTHR36455:SF1">
    <property type="entry name" value="BLR8292 PROTEIN"/>
    <property type="match status" value="1"/>
</dbReference>
<gene>
    <name evidence="1" type="ORF">SAMN06295933_3455</name>
</gene>
<dbReference type="InterPro" id="IPR008878">
    <property type="entry name" value="Transposase_IS66_Orf2"/>
</dbReference>
<evidence type="ECO:0000313" key="2">
    <source>
        <dbReference type="Proteomes" id="UP000192906"/>
    </source>
</evidence>
<proteinExistence type="predicted"/>
<dbReference type="AlphaFoldDB" id="A0A1X7EXV7"/>
<dbReference type="OrthoDB" id="9801450at2"/>
<dbReference type="Pfam" id="PF05717">
    <property type="entry name" value="TnpB_IS66"/>
    <property type="match status" value="1"/>
</dbReference>
<keyword evidence="2" id="KW-1185">Reference proteome</keyword>
<dbReference type="PANTHER" id="PTHR36455">
    <property type="match status" value="1"/>
</dbReference>
<dbReference type="Proteomes" id="UP000192906">
    <property type="component" value="Unassembled WGS sequence"/>
</dbReference>
<evidence type="ECO:0000313" key="1">
    <source>
        <dbReference type="EMBL" id="SMF42008.1"/>
    </source>
</evidence>
<dbReference type="NCBIfam" id="NF033819">
    <property type="entry name" value="IS66_TnpB"/>
    <property type="match status" value="1"/>
</dbReference>
<reference evidence="2" key="1">
    <citation type="submission" date="2017-04" db="EMBL/GenBank/DDBJ databases">
        <authorList>
            <person name="Varghese N."/>
            <person name="Submissions S."/>
        </authorList>
    </citation>
    <scope>NUCLEOTIDE SEQUENCE [LARGE SCALE GENOMIC DNA]</scope>
    <source>
        <strain evidence="2">K3S</strain>
    </source>
</reference>
<protein>
    <submittedName>
        <fullName evidence="1">IS66 Orf2 like protein</fullName>
    </submittedName>
</protein>